<name>A0A645J3P1_9ZZZZ</name>
<dbReference type="EMBL" id="VSSQ01130890">
    <property type="protein sequence ID" value="MPN58335.1"/>
    <property type="molecule type" value="Genomic_DNA"/>
</dbReference>
<evidence type="ECO:0000313" key="1">
    <source>
        <dbReference type="EMBL" id="MPN58335.1"/>
    </source>
</evidence>
<comment type="caution">
    <text evidence="1">The sequence shown here is derived from an EMBL/GenBank/DDBJ whole genome shotgun (WGS) entry which is preliminary data.</text>
</comment>
<proteinExistence type="predicted"/>
<dbReference type="AlphaFoldDB" id="A0A645J3P1"/>
<organism evidence="1">
    <name type="scientific">bioreactor metagenome</name>
    <dbReference type="NCBI Taxonomy" id="1076179"/>
    <lineage>
        <taxon>unclassified sequences</taxon>
        <taxon>metagenomes</taxon>
        <taxon>ecological metagenomes</taxon>
    </lineage>
</organism>
<protein>
    <submittedName>
        <fullName evidence="1">Uncharacterized protein</fullName>
    </submittedName>
</protein>
<sequence length="37" mass="3977">MTPDVIPVNMGCHGGNRLVGQLYNFIKNVADSKSSVN</sequence>
<accession>A0A645J3P1</accession>
<reference evidence="1" key="1">
    <citation type="submission" date="2019-08" db="EMBL/GenBank/DDBJ databases">
        <authorList>
            <person name="Kucharzyk K."/>
            <person name="Murdoch R.W."/>
            <person name="Higgins S."/>
            <person name="Loffler F."/>
        </authorList>
    </citation>
    <scope>NUCLEOTIDE SEQUENCE</scope>
</reference>
<gene>
    <name evidence="1" type="ORF">SDC9_206039</name>
</gene>